<gene>
    <name evidence="4" type="ORF">EV356DRAFT_527990</name>
</gene>
<dbReference type="OrthoDB" id="5343688at2759"/>
<accession>A0A6A6HPW2</accession>
<name>A0A6A6HPW2_VIRVR</name>
<feature type="region of interest" description="Disordered" evidence="1">
    <location>
        <begin position="168"/>
        <end position="187"/>
    </location>
</feature>
<keyword evidence="2" id="KW-0812">Transmembrane</keyword>
<evidence type="ECO:0000256" key="1">
    <source>
        <dbReference type="SAM" id="MobiDB-lite"/>
    </source>
</evidence>
<feature type="transmembrane region" description="Helical" evidence="2">
    <location>
        <begin position="128"/>
        <end position="145"/>
    </location>
</feature>
<keyword evidence="5" id="KW-1185">Reference proteome</keyword>
<proteinExistence type="predicted"/>
<dbReference type="GO" id="GO:0016747">
    <property type="term" value="F:acyltransferase activity, transferring groups other than amino-acyl groups"/>
    <property type="evidence" value="ECO:0007669"/>
    <property type="project" value="InterPro"/>
</dbReference>
<feature type="region of interest" description="Disordered" evidence="1">
    <location>
        <begin position="1"/>
        <end position="42"/>
    </location>
</feature>
<dbReference type="AlphaFoldDB" id="A0A6A6HPW2"/>
<feature type="domain" description="N-acetyltransferase" evidence="3">
    <location>
        <begin position="191"/>
        <end position="263"/>
    </location>
</feature>
<evidence type="ECO:0000256" key="2">
    <source>
        <dbReference type="SAM" id="Phobius"/>
    </source>
</evidence>
<dbReference type="SUPFAM" id="SSF55729">
    <property type="entry name" value="Acyl-CoA N-acyltransferases (Nat)"/>
    <property type="match status" value="1"/>
</dbReference>
<dbReference type="Proteomes" id="UP000800092">
    <property type="component" value="Unassembled WGS sequence"/>
</dbReference>
<dbReference type="InterPro" id="IPR016181">
    <property type="entry name" value="Acyl_CoA_acyltransferase"/>
</dbReference>
<dbReference type="EMBL" id="ML991771">
    <property type="protein sequence ID" value="KAF2240156.1"/>
    <property type="molecule type" value="Genomic_DNA"/>
</dbReference>
<keyword evidence="2" id="KW-0472">Membrane</keyword>
<sequence>MSTPPSMRGSTSSLPPPSPLASALAAPEEDYRSTTTPEPSTIAVDPLVGVPPLTTALAKSSEDKLAALKLVADSVAQQRQFASRILIFHPLNLALFGTCLAVIAQLVLRYRGSGDARWLGADTALVGTTWAGFTMAALLGVRAVTGKYIEEAESMKWDFVGGTPAECSDGEVGQTASHTRSRSGGGGANARDVLVTKFGEEVIGALVLEWVVGEGKGRRKKVGRASIRAWTVKLKYRGKGVGSGLLEEAVGLVEERGGDGIEFNEEHANSKRILWPIYNSPLEKREQKARNLLDDIVENREAAQTKKR</sequence>
<dbReference type="InterPro" id="IPR000182">
    <property type="entry name" value="GNAT_dom"/>
</dbReference>
<evidence type="ECO:0000313" key="5">
    <source>
        <dbReference type="Proteomes" id="UP000800092"/>
    </source>
</evidence>
<keyword evidence="2" id="KW-1133">Transmembrane helix</keyword>
<evidence type="ECO:0000313" key="4">
    <source>
        <dbReference type="EMBL" id="KAF2240156.1"/>
    </source>
</evidence>
<evidence type="ECO:0000259" key="3">
    <source>
        <dbReference type="Pfam" id="PF00583"/>
    </source>
</evidence>
<reference evidence="4" key="1">
    <citation type="journal article" date="2020" name="Stud. Mycol.">
        <title>101 Dothideomycetes genomes: a test case for predicting lifestyles and emergence of pathogens.</title>
        <authorList>
            <person name="Haridas S."/>
            <person name="Albert R."/>
            <person name="Binder M."/>
            <person name="Bloem J."/>
            <person name="Labutti K."/>
            <person name="Salamov A."/>
            <person name="Andreopoulos B."/>
            <person name="Baker S."/>
            <person name="Barry K."/>
            <person name="Bills G."/>
            <person name="Bluhm B."/>
            <person name="Cannon C."/>
            <person name="Castanera R."/>
            <person name="Culley D."/>
            <person name="Daum C."/>
            <person name="Ezra D."/>
            <person name="Gonzalez J."/>
            <person name="Henrissat B."/>
            <person name="Kuo A."/>
            <person name="Liang C."/>
            <person name="Lipzen A."/>
            <person name="Lutzoni F."/>
            <person name="Magnuson J."/>
            <person name="Mondo S."/>
            <person name="Nolan M."/>
            <person name="Ohm R."/>
            <person name="Pangilinan J."/>
            <person name="Park H.-J."/>
            <person name="Ramirez L."/>
            <person name="Alfaro M."/>
            <person name="Sun H."/>
            <person name="Tritt A."/>
            <person name="Yoshinaga Y."/>
            <person name="Zwiers L.-H."/>
            <person name="Turgeon B."/>
            <person name="Goodwin S."/>
            <person name="Spatafora J."/>
            <person name="Crous P."/>
            <person name="Grigoriev I."/>
        </authorList>
    </citation>
    <scope>NUCLEOTIDE SEQUENCE</scope>
    <source>
        <strain evidence="4">Tuck. ex Michener</strain>
    </source>
</reference>
<feature type="transmembrane region" description="Helical" evidence="2">
    <location>
        <begin position="86"/>
        <end position="108"/>
    </location>
</feature>
<organism evidence="4 5">
    <name type="scientific">Viridothelium virens</name>
    <name type="common">Speckled blister lichen</name>
    <name type="synonym">Trypethelium virens</name>
    <dbReference type="NCBI Taxonomy" id="1048519"/>
    <lineage>
        <taxon>Eukaryota</taxon>
        <taxon>Fungi</taxon>
        <taxon>Dikarya</taxon>
        <taxon>Ascomycota</taxon>
        <taxon>Pezizomycotina</taxon>
        <taxon>Dothideomycetes</taxon>
        <taxon>Dothideomycetes incertae sedis</taxon>
        <taxon>Trypetheliales</taxon>
        <taxon>Trypetheliaceae</taxon>
        <taxon>Viridothelium</taxon>
    </lineage>
</organism>
<dbReference type="Pfam" id="PF00583">
    <property type="entry name" value="Acetyltransf_1"/>
    <property type="match status" value="1"/>
</dbReference>
<protein>
    <recommendedName>
        <fullName evidence="3">N-acetyltransferase domain-containing protein</fullName>
    </recommendedName>
</protein>
<feature type="compositionally biased region" description="Polar residues" evidence="1">
    <location>
        <begin position="1"/>
        <end position="11"/>
    </location>
</feature>
<dbReference type="CDD" id="cd04301">
    <property type="entry name" value="NAT_SF"/>
    <property type="match status" value="1"/>
</dbReference>
<dbReference type="Gene3D" id="3.40.630.30">
    <property type="match status" value="1"/>
</dbReference>